<accession>A0A919PQQ6</accession>
<dbReference type="AlphaFoldDB" id="A0A919PQQ6"/>
<comment type="pathway">
    <text evidence="1">Carotenoid biosynthesis; phytoene biosynthesis.</text>
</comment>
<dbReference type="InterPro" id="IPR044843">
    <property type="entry name" value="Trans_IPPS_bact-type"/>
</dbReference>
<dbReference type="Gene3D" id="1.10.600.10">
    <property type="entry name" value="Farnesyl Diphosphate Synthase"/>
    <property type="match status" value="1"/>
</dbReference>
<dbReference type="FunFam" id="1.10.600.10:FF:000020">
    <property type="entry name" value="Phytoene synthase"/>
    <property type="match status" value="1"/>
</dbReference>
<keyword evidence="3" id="KW-0808">Transferase</keyword>
<evidence type="ECO:0000256" key="5">
    <source>
        <dbReference type="ARBA" id="ARBA00053028"/>
    </source>
</evidence>
<dbReference type="GO" id="GO:0016117">
    <property type="term" value="P:carotenoid biosynthetic process"/>
    <property type="evidence" value="ECO:0007669"/>
    <property type="project" value="UniProtKB-KW"/>
</dbReference>
<organism evidence="6 7">
    <name type="scientific">Dactylosporangium siamense</name>
    <dbReference type="NCBI Taxonomy" id="685454"/>
    <lineage>
        <taxon>Bacteria</taxon>
        <taxon>Bacillati</taxon>
        <taxon>Actinomycetota</taxon>
        <taxon>Actinomycetes</taxon>
        <taxon>Micromonosporales</taxon>
        <taxon>Micromonosporaceae</taxon>
        <taxon>Dactylosporangium</taxon>
    </lineage>
</organism>
<evidence type="ECO:0000313" key="6">
    <source>
        <dbReference type="EMBL" id="GIG46578.1"/>
    </source>
</evidence>
<evidence type="ECO:0000313" key="7">
    <source>
        <dbReference type="Proteomes" id="UP000660611"/>
    </source>
</evidence>
<reference evidence="6" key="1">
    <citation type="submission" date="2021-01" db="EMBL/GenBank/DDBJ databases">
        <title>Whole genome shotgun sequence of Dactylosporangium siamense NBRC 106093.</title>
        <authorList>
            <person name="Komaki H."/>
            <person name="Tamura T."/>
        </authorList>
    </citation>
    <scope>NUCLEOTIDE SEQUENCE</scope>
    <source>
        <strain evidence="6">NBRC 106093</strain>
    </source>
</reference>
<comment type="caution">
    <text evidence="6">The sequence shown here is derived from an EMBL/GenBank/DDBJ whole genome shotgun (WGS) entry which is preliminary data.</text>
</comment>
<name>A0A919PQQ6_9ACTN</name>
<evidence type="ECO:0000256" key="4">
    <source>
        <dbReference type="ARBA" id="ARBA00022746"/>
    </source>
</evidence>
<dbReference type="SFLD" id="SFLDG01212">
    <property type="entry name" value="Phytoene_synthase_like"/>
    <property type="match status" value="1"/>
</dbReference>
<dbReference type="InterPro" id="IPR002060">
    <property type="entry name" value="Squ/phyt_synthse"/>
</dbReference>
<dbReference type="GO" id="GO:0004311">
    <property type="term" value="F:geranylgeranyl diphosphate synthase activity"/>
    <property type="evidence" value="ECO:0007669"/>
    <property type="project" value="InterPro"/>
</dbReference>
<sequence>MDLTAAYERCRALHRHHGRTYYLATRLLPAWKRRHVHALYGFTRYADEIVDRTGALTPRERASELEAWADRFVLGLSGVPTDDPLLPAVLHTIQVFDIDLEDFRKFLDSMAMDLTVTDYETYADLLDYMEGSAAVIGTMMLPILESSDRAAAREPARQLGLAFQLTNFIRDVAEDLERGRVYLPAEDLRRFGVTREDLEHAARERRSSQKIKSLMVYEVQRARAHYVAAAVGIPMLAPSSQACMRAAFRLYGGILDEVEAQDHDVFVRRATVPKVRRILVALRCLLTRPGAPVPIPGTPADVFDGLPAIPPVAVPHPREPAADLHLPPVLDLRGSTA</sequence>
<dbReference type="Pfam" id="PF00494">
    <property type="entry name" value="SQS_PSY"/>
    <property type="match status" value="1"/>
</dbReference>
<dbReference type="InterPro" id="IPR008949">
    <property type="entry name" value="Isoprenoid_synthase_dom_sf"/>
</dbReference>
<comment type="similarity">
    <text evidence="2">Belongs to the phytoene/squalene synthase family.</text>
</comment>
<gene>
    <name evidence="6" type="primary">crtB</name>
    <name evidence="6" type="ORF">Dsi01nite_046190</name>
</gene>
<dbReference type="EMBL" id="BONQ01000071">
    <property type="protein sequence ID" value="GIG46578.1"/>
    <property type="molecule type" value="Genomic_DNA"/>
</dbReference>
<dbReference type="Proteomes" id="UP000660611">
    <property type="component" value="Unassembled WGS sequence"/>
</dbReference>
<protein>
    <submittedName>
        <fullName evidence="6">Phytoene synthase</fullName>
    </submittedName>
</protein>
<dbReference type="InterPro" id="IPR033904">
    <property type="entry name" value="Trans_IPPS_HH"/>
</dbReference>
<dbReference type="InterPro" id="IPR019845">
    <property type="entry name" value="Squalene/phytoene_synthase_CS"/>
</dbReference>
<dbReference type="SUPFAM" id="SSF48576">
    <property type="entry name" value="Terpenoid synthases"/>
    <property type="match status" value="1"/>
</dbReference>
<comment type="cofactor">
    <cofactor evidence="5">
        <name>ATP</name>
        <dbReference type="ChEBI" id="CHEBI:30616"/>
    </cofactor>
</comment>
<evidence type="ECO:0000256" key="1">
    <source>
        <dbReference type="ARBA" id="ARBA00004684"/>
    </source>
</evidence>
<dbReference type="PROSITE" id="PS01044">
    <property type="entry name" value="SQUALEN_PHYTOEN_SYN_1"/>
    <property type="match status" value="1"/>
</dbReference>
<dbReference type="GO" id="GO:0051996">
    <property type="term" value="F:squalene synthase [NAD(P)H] activity"/>
    <property type="evidence" value="ECO:0007669"/>
    <property type="project" value="InterPro"/>
</dbReference>
<evidence type="ECO:0000256" key="3">
    <source>
        <dbReference type="ARBA" id="ARBA00022679"/>
    </source>
</evidence>
<evidence type="ECO:0000256" key="2">
    <source>
        <dbReference type="ARBA" id="ARBA00006251"/>
    </source>
</evidence>
<keyword evidence="4" id="KW-0125">Carotenoid biosynthesis</keyword>
<dbReference type="SFLD" id="SFLDG01018">
    <property type="entry name" value="Squalene/Phytoene_Synthase_Lik"/>
    <property type="match status" value="1"/>
</dbReference>
<dbReference type="PROSITE" id="PS01045">
    <property type="entry name" value="SQUALEN_PHYTOEN_SYN_2"/>
    <property type="match status" value="1"/>
</dbReference>
<dbReference type="PANTHER" id="PTHR31480">
    <property type="entry name" value="BIFUNCTIONAL LYCOPENE CYCLASE/PHYTOENE SYNTHASE"/>
    <property type="match status" value="1"/>
</dbReference>
<dbReference type="SFLD" id="SFLDS00005">
    <property type="entry name" value="Isoprenoid_Synthase_Type_I"/>
    <property type="match status" value="1"/>
</dbReference>
<proteinExistence type="inferred from homology"/>
<dbReference type="CDD" id="cd00683">
    <property type="entry name" value="Trans_IPPS_HH"/>
    <property type="match status" value="1"/>
</dbReference>
<keyword evidence="7" id="KW-1185">Reference proteome</keyword>